<name>A0A7Y6K689_9BURK</name>
<dbReference type="GO" id="GO:0043565">
    <property type="term" value="F:sequence-specific DNA binding"/>
    <property type="evidence" value="ECO:0007669"/>
    <property type="project" value="TreeGrafter"/>
</dbReference>
<dbReference type="Pfam" id="PF03466">
    <property type="entry name" value="LysR_substrate"/>
    <property type="match status" value="1"/>
</dbReference>
<comment type="caution">
    <text evidence="3">The sequence shown here is derived from an EMBL/GenBank/DDBJ whole genome shotgun (WGS) entry which is preliminary data.</text>
</comment>
<evidence type="ECO:0000256" key="1">
    <source>
        <dbReference type="ARBA" id="ARBA00009437"/>
    </source>
</evidence>
<proteinExistence type="inferred from homology"/>
<reference evidence="3 4" key="1">
    <citation type="submission" date="2020-02" db="EMBL/GenBank/DDBJ databases">
        <title>Paraburkholderia simonii sp. nov. and Paraburkholderia youngii sp. nov. Brazilian and Mexican Mimosa-associated rhizobia.</title>
        <authorList>
            <person name="Mavima L."/>
            <person name="Beukes C.W."/>
            <person name="Chan W.Y."/>
            <person name="Palmer M."/>
            <person name="De Meyer S.E."/>
            <person name="James E.K."/>
            <person name="Venter S.N."/>
            <person name="Steenkamp E.T."/>
        </authorList>
    </citation>
    <scope>NUCLEOTIDE SEQUENCE [LARGE SCALE GENOMIC DNA]</scope>
    <source>
        <strain evidence="3 4">JPY169</strain>
    </source>
</reference>
<dbReference type="RefSeq" id="WP_176112005.1">
    <property type="nucleotide sequence ID" value="NZ_JAALDK010000002.1"/>
</dbReference>
<comment type="similarity">
    <text evidence="1">Belongs to the LysR transcriptional regulatory family.</text>
</comment>
<dbReference type="GO" id="GO:0003700">
    <property type="term" value="F:DNA-binding transcription factor activity"/>
    <property type="evidence" value="ECO:0007669"/>
    <property type="project" value="TreeGrafter"/>
</dbReference>
<evidence type="ECO:0000259" key="2">
    <source>
        <dbReference type="Pfam" id="PF03466"/>
    </source>
</evidence>
<dbReference type="PANTHER" id="PTHR30537:SF5">
    <property type="entry name" value="HTH-TYPE TRANSCRIPTIONAL ACTIVATOR TTDR-RELATED"/>
    <property type="match status" value="1"/>
</dbReference>
<feature type="domain" description="LysR substrate-binding" evidence="2">
    <location>
        <begin position="39"/>
        <end position="151"/>
    </location>
</feature>
<dbReference type="GO" id="GO:0006351">
    <property type="term" value="P:DNA-templated transcription"/>
    <property type="evidence" value="ECO:0007669"/>
    <property type="project" value="TreeGrafter"/>
</dbReference>
<dbReference type="Proteomes" id="UP000594380">
    <property type="component" value="Unassembled WGS sequence"/>
</dbReference>
<dbReference type="PANTHER" id="PTHR30537">
    <property type="entry name" value="HTH-TYPE TRANSCRIPTIONAL REGULATOR"/>
    <property type="match status" value="1"/>
</dbReference>
<sequence>MVSAPLNGSSANRRRRHTPQFLQFGSGIWRTAKLRLKWPEDLQSATLLHNTLHPHWRAWLTRFSNLADEQIEAIVGIEFDQSLMAIDAAVRAQGVVLTSAILVEGELAAGSLVEPFGKALPLCEGYYLVHPDADELQPGVKALKAWMAERMAVKSSV</sequence>
<dbReference type="AlphaFoldDB" id="A0A7Y6K689"/>
<protein>
    <recommendedName>
        <fullName evidence="2">LysR substrate-binding domain-containing protein</fullName>
    </recommendedName>
</protein>
<gene>
    <name evidence="3" type="ORF">G5S42_37115</name>
</gene>
<dbReference type="Gene3D" id="3.40.190.10">
    <property type="entry name" value="Periplasmic binding protein-like II"/>
    <property type="match status" value="2"/>
</dbReference>
<evidence type="ECO:0000313" key="4">
    <source>
        <dbReference type="Proteomes" id="UP000594380"/>
    </source>
</evidence>
<dbReference type="SUPFAM" id="SSF53850">
    <property type="entry name" value="Periplasmic binding protein-like II"/>
    <property type="match status" value="1"/>
</dbReference>
<dbReference type="GeneID" id="301105976"/>
<organism evidence="3 4">
    <name type="scientific">Paraburkholderia youngii</name>
    <dbReference type="NCBI Taxonomy" id="2782701"/>
    <lineage>
        <taxon>Bacteria</taxon>
        <taxon>Pseudomonadati</taxon>
        <taxon>Pseudomonadota</taxon>
        <taxon>Betaproteobacteria</taxon>
        <taxon>Burkholderiales</taxon>
        <taxon>Burkholderiaceae</taxon>
        <taxon>Paraburkholderia</taxon>
    </lineage>
</organism>
<accession>A0A7Y6K689</accession>
<dbReference type="InterPro" id="IPR058163">
    <property type="entry name" value="LysR-type_TF_proteobact-type"/>
</dbReference>
<evidence type="ECO:0000313" key="3">
    <source>
        <dbReference type="EMBL" id="NUY05197.1"/>
    </source>
</evidence>
<dbReference type="InterPro" id="IPR005119">
    <property type="entry name" value="LysR_subst-bd"/>
</dbReference>
<dbReference type="EMBL" id="JAALDK010000002">
    <property type="protein sequence ID" value="NUY05197.1"/>
    <property type="molecule type" value="Genomic_DNA"/>
</dbReference>